<comment type="subcellular location">
    <subcellularLocation>
        <location evidence="1">Plastid</location>
    </subcellularLocation>
</comment>
<evidence type="ECO:0000313" key="4">
    <source>
        <dbReference type="EMBL" id="TYH58200.1"/>
    </source>
</evidence>
<evidence type="ECO:0000256" key="2">
    <source>
        <dbReference type="ARBA" id="ARBA00009896"/>
    </source>
</evidence>
<proteinExistence type="inferred from homology"/>
<sequence>MLLLKHRRIEILDQNTIILQQQTTKATTYYIKKFPLMKYILFQIGPERRRKARMPPGIYY</sequence>
<dbReference type="Pfam" id="PF10705">
    <property type="entry name" value="Ycf15"/>
    <property type="match status" value="1"/>
</dbReference>
<dbReference type="InterPro" id="IPR019645">
    <property type="entry name" value="Uncharacterised_Ycf15"/>
</dbReference>
<name>A0A5D2JU00_GOSTO</name>
<protein>
    <submittedName>
        <fullName evidence="4">Uncharacterized protein</fullName>
    </submittedName>
</protein>
<dbReference type="GO" id="GO:0009536">
    <property type="term" value="C:plastid"/>
    <property type="evidence" value="ECO:0007669"/>
    <property type="project" value="UniProtKB-SubCell"/>
</dbReference>
<evidence type="ECO:0000313" key="5">
    <source>
        <dbReference type="Proteomes" id="UP000322667"/>
    </source>
</evidence>
<dbReference type="Proteomes" id="UP000322667">
    <property type="component" value="Chromosome D08"/>
</dbReference>
<accession>A0A5D2JU00</accession>
<dbReference type="EMBL" id="CM017630">
    <property type="protein sequence ID" value="TYH58200.1"/>
    <property type="molecule type" value="Genomic_DNA"/>
</dbReference>
<keyword evidence="3" id="KW-0934">Plastid</keyword>
<keyword evidence="5" id="KW-1185">Reference proteome</keyword>
<gene>
    <name evidence="4" type="ORF">ES332_D08G136600v1</name>
</gene>
<dbReference type="AlphaFoldDB" id="A0A5D2JU00"/>
<evidence type="ECO:0000256" key="1">
    <source>
        <dbReference type="ARBA" id="ARBA00004474"/>
    </source>
</evidence>
<organism evidence="4 5">
    <name type="scientific">Gossypium tomentosum</name>
    <name type="common">Hawaiian cotton</name>
    <name type="synonym">Gossypium sandvicense</name>
    <dbReference type="NCBI Taxonomy" id="34277"/>
    <lineage>
        <taxon>Eukaryota</taxon>
        <taxon>Viridiplantae</taxon>
        <taxon>Streptophyta</taxon>
        <taxon>Embryophyta</taxon>
        <taxon>Tracheophyta</taxon>
        <taxon>Spermatophyta</taxon>
        <taxon>Magnoliopsida</taxon>
        <taxon>eudicotyledons</taxon>
        <taxon>Gunneridae</taxon>
        <taxon>Pentapetalae</taxon>
        <taxon>rosids</taxon>
        <taxon>malvids</taxon>
        <taxon>Malvales</taxon>
        <taxon>Malvaceae</taxon>
        <taxon>Malvoideae</taxon>
        <taxon>Gossypium</taxon>
    </lineage>
</organism>
<evidence type="ECO:0000256" key="3">
    <source>
        <dbReference type="ARBA" id="ARBA00022640"/>
    </source>
</evidence>
<reference evidence="4 5" key="1">
    <citation type="submission" date="2019-07" db="EMBL/GenBank/DDBJ databases">
        <title>WGS assembly of Gossypium tomentosum.</title>
        <authorList>
            <person name="Chen Z.J."/>
            <person name="Sreedasyam A."/>
            <person name="Ando A."/>
            <person name="Song Q."/>
            <person name="De L."/>
            <person name="Hulse-Kemp A."/>
            <person name="Ding M."/>
            <person name="Ye W."/>
            <person name="Kirkbride R."/>
            <person name="Jenkins J."/>
            <person name="Plott C."/>
            <person name="Lovell J."/>
            <person name="Lin Y.-M."/>
            <person name="Vaughn R."/>
            <person name="Liu B."/>
            <person name="Li W."/>
            <person name="Simpson S."/>
            <person name="Scheffler B."/>
            <person name="Saski C."/>
            <person name="Grover C."/>
            <person name="Hu G."/>
            <person name="Conover J."/>
            <person name="Carlson J."/>
            <person name="Shu S."/>
            <person name="Boston L."/>
            <person name="Williams M."/>
            <person name="Peterson D."/>
            <person name="Mcgee K."/>
            <person name="Jones D."/>
            <person name="Wendel J."/>
            <person name="Stelly D."/>
            <person name="Grimwood J."/>
            <person name="Schmutz J."/>
        </authorList>
    </citation>
    <scope>NUCLEOTIDE SEQUENCE [LARGE SCALE GENOMIC DNA]</scope>
    <source>
        <strain evidence="4">7179.01</strain>
    </source>
</reference>
<comment type="similarity">
    <text evidence="2">Belongs to the ycf15 family.</text>
</comment>